<evidence type="ECO:0000313" key="1">
    <source>
        <dbReference type="EMBL" id="MFB9098277.1"/>
    </source>
</evidence>
<proteinExistence type="predicted"/>
<name>A0ABV5GSB2_9FLAO</name>
<evidence type="ECO:0000313" key="2">
    <source>
        <dbReference type="Proteomes" id="UP001589607"/>
    </source>
</evidence>
<dbReference type="EMBL" id="JBHMEY010000071">
    <property type="protein sequence ID" value="MFB9098277.1"/>
    <property type="molecule type" value="Genomic_DNA"/>
</dbReference>
<accession>A0ABV5GSB2</accession>
<dbReference type="Proteomes" id="UP001589607">
    <property type="component" value="Unassembled WGS sequence"/>
</dbReference>
<keyword evidence="2" id="KW-1185">Reference proteome</keyword>
<dbReference type="RefSeq" id="WP_236452983.1">
    <property type="nucleotide sequence ID" value="NZ_CBCSGE010000019.1"/>
</dbReference>
<protein>
    <submittedName>
        <fullName evidence="1">Transporter</fullName>
    </submittedName>
</protein>
<sequence length="317" mass="36047">MKKIIIFMLIFQFGFGNEKDSISVINPFLKHHISFEKYDFCDSCGCSASGGSMGFASMLNSNFVGIRYFNQSYESNDGLYSNSPWYQEKFNTVQVWGRIPVMKNVQISVLIPYHFHSRERAIGKQKIEGLGDITALGMYQVYETKKDSTFSHSWQVGAGLKMPTGKFNEANSGAVNPSFQVGTGSWDYLFATEYVIKRKQFGLNSMLNYIIKTENDKKYRFGNQINYASTLFYWYEASKFVISPQIGIAGEVYKDNYQHGQKLRDTAGDIVFSKFGFEIGKDKFSLGANVMLPINQNLTGGNVNANYRWSVNFNYSL</sequence>
<organism evidence="1 2">
    <name type="scientific">Flavobacterium jumunjinense</name>
    <dbReference type="NCBI Taxonomy" id="998845"/>
    <lineage>
        <taxon>Bacteria</taxon>
        <taxon>Pseudomonadati</taxon>
        <taxon>Bacteroidota</taxon>
        <taxon>Flavobacteriia</taxon>
        <taxon>Flavobacteriales</taxon>
        <taxon>Flavobacteriaceae</taxon>
        <taxon>Flavobacterium</taxon>
    </lineage>
</organism>
<comment type="caution">
    <text evidence="1">The sequence shown here is derived from an EMBL/GenBank/DDBJ whole genome shotgun (WGS) entry which is preliminary data.</text>
</comment>
<reference evidence="1 2" key="1">
    <citation type="submission" date="2024-09" db="EMBL/GenBank/DDBJ databases">
        <authorList>
            <person name="Sun Q."/>
            <person name="Mori K."/>
        </authorList>
    </citation>
    <scope>NUCLEOTIDE SEQUENCE [LARGE SCALE GENOMIC DNA]</scope>
    <source>
        <strain evidence="1 2">CECT 7955</strain>
    </source>
</reference>
<gene>
    <name evidence="1" type="ORF">ACFFVF_17340</name>
</gene>